<comment type="caution">
    <text evidence="1">The sequence shown here is derived from an EMBL/GenBank/DDBJ whole genome shotgun (WGS) entry which is preliminary data.</text>
</comment>
<keyword evidence="2" id="KW-1185">Reference proteome</keyword>
<protein>
    <submittedName>
        <fullName evidence="1">Uncharacterized protein</fullName>
    </submittedName>
</protein>
<evidence type="ECO:0000313" key="2">
    <source>
        <dbReference type="Proteomes" id="UP001451303"/>
    </source>
</evidence>
<organism evidence="1 2">
    <name type="scientific">Neurospora intermedia</name>
    <dbReference type="NCBI Taxonomy" id="5142"/>
    <lineage>
        <taxon>Eukaryota</taxon>
        <taxon>Fungi</taxon>
        <taxon>Dikarya</taxon>
        <taxon>Ascomycota</taxon>
        <taxon>Pezizomycotina</taxon>
        <taxon>Sordariomycetes</taxon>
        <taxon>Sordariomycetidae</taxon>
        <taxon>Sordariales</taxon>
        <taxon>Sordariaceae</taxon>
        <taxon>Neurospora</taxon>
    </lineage>
</organism>
<gene>
    <name evidence="1" type="ORF">QR685DRAFT_242192</name>
</gene>
<evidence type="ECO:0000313" key="1">
    <source>
        <dbReference type="EMBL" id="KAL0472636.1"/>
    </source>
</evidence>
<dbReference type="EMBL" id="JAVLET010000003">
    <property type="protein sequence ID" value="KAL0472636.1"/>
    <property type="molecule type" value="Genomic_DNA"/>
</dbReference>
<sequence>MLKLCPFTKFSGPGVTRKRSVSSIFCTPLSPRFRHGTIFGHLQLFLRSYTLPRITTDVTTKLEVEHEAIRNLWPKRFVCIFAGLEVTKPSLSHAECPMRTPSATGVPFPSARYYCQQNLQHITRPSALSTNQPTLHNLDISCGCLCVESQSISLSVLAQGLTVLLDMYKANPENVAEVELRPMACHPGGPDTAKQRHPADHHNRCPVATLRMQNEIIALVEDLELSGFLSLAPAIYLFMDCLDAKEMEIAWAVSELYCSFETRDGQTRCYQSALVFQIFLERSCNWGRKGRYKRPVSSAVRHVWTIITNLKRVPLQFHITL</sequence>
<name>A0ABR3DIY3_NEUIN</name>
<proteinExistence type="predicted"/>
<dbReference type="Proteomes" id="UP001451303">
    <property type="component" value="Unassembled WGS sequence"/>
</dbReference>
<reference evidence="1 2" key="1">
    <citation type="submission" date="2023-09" db="EMBL/GenBank/DDBJ databases">
        <title>Multi-omics analysis of a traditional fermented food reveals byproduct-associated fungal strains for waste-to-food upcycling.</title>
        <authorList>
            <consortium name="Lawrence Berkeley National Laboratory"/>
            <person name="Rekdal V.M."/>
            <person name="Villalobos-Escobedo J.M."/>
            <person name="Rodriguez-Valeron N."/>
            <person name="Garcia M.O."/>
            <person name="Vasquez D.P."/>
            <person name="Damayanti I."/>
            <person name="Sorensen P.M."/>
            <person name="Baidoo E.E."/>
            <person name="De Carvalho A.C."/>
            <person name="Riley R."/>
            <person name="Lipzen A."/>
            <person name="He G."/>
            <person name="Yan M."/>
            <person name="Haridas S."/>
            <person name="Daum C."/>
            <person name="Yoshinaga Y."/>
            <person name="Ng V."/>
            <person name="Grigoriev I.V."/>
            <person name="Munk R."/>
            <person name="Nuraida L."/>
            <person name="Wijaya C.H."/>
            <person name="Morales P.-C."/>
            <person name="Keasling J.D."/>
        </authorList>
    </citation>
    <scope>NUCLEOTIDE SEQUENCE [LARGE SCALE GENOMIC DNA]</scope>
    <source>
        <strain evidence="1 2">FGSC 2613</strain>
    </source>
</reference>
<accession>A0ABR3DIY3</accession>